<dbReference type="AlphaFoldDB" id="A0AAD9HB76"/>
<comment type="caution">
    <text evidence="2">The sequence shown here is derived from an EMBL/GenBank/DDBJ whole genome shotgun (WGS) entry which is preliminary data.</text>
</comment>
<keyword evidence="3" id="KW-1185">Reference proteome</keyword>
<proteinExistence type="predicted"/>
<dbReference type="EMBL" id="MU842935">
    <property type="protein sequence ID" value="KAK2025518.1"/>
    <property type="molecule type" value="Genomic_DNA"/>
</dbReference>
<feature type="coiled-coil region" evidence="1">
    <location>
        <begin position="991"/>
        <end position="1018"/>
    </location>
</feature>
<evidence type="ECO:0008006" key="4">
    <source>
        <dbReference type="Google" id="ProtNLM"/>
    </source>
</evidence>
<sequence length="1111" mass="125131">MAEPVGITGTAAGLVSLGLQLYGEISKYLNAVKGRQKDLDRARRHHQTLQMCMDAIAAATSSSRGNNAQTNAALNACVLSCESELSALKALVDRLQGPPSAAGGALSTKLREKGRQYAFPFHRESILELERMLESTNGVLQTALQTLGFDVASSIRSDLELVRITHEDTRANVSSIEQSVNDVFTAVSQIEQIVPSINAQVTASTSAMMVQQSQTWSRTTDISTRTEENTKSILQEVSLVRSQQNRIEEILTAMAQRPANLRDQDVEIARLVAKPADLKTMCDAILQPQAPTERFGTTSVSNMNDRLCPCVKRRSLQREEITWGPMFYTKLKRLTEHHLPGCPWQNLAPTECRLNRAFGFKLYEIGPLLKGAIRFTWSLSFGAGGLSINQTLNLGATVSGDRSPVFRISSLLFNCLLGDTLNTREKETFAEECFKGILRCYSGKLACPSDVNDDGATLPATLMHRANMLSSTGKSTRCIELMAKLALHFMKLNVPLVAAHDFTLWEIYNLLLRHNELGISDISRSIIQIWTCSTEFVPIREIGIPALSSPTEAVVAMQNSLYRADLVECGSLALSILRGDEMAVAQTLESYQYTFNEVNSLGQTPCHVAIAVGNLRILQLVLLYTDPDVLNTPDNRGYYPVDYALSTCVHQGCQESQDSSVCNGCKVLEMVLNSDCALYPYTLHHALCDQNLAKSTRKMFIGHLRLRRKAFEALALTILSNNEASNLGIHPSRVLDKNAVQLQRHLDDHCFLTPSHLRVYPKGQKRKSDFSVYTWIYEKDVAVFAWSQGFKDTIVQSYGANPSMRPWWYLTPKFPRFSKEIALYISWIIHHESDTSTTVWEHDFMEPLGKNLIDYERNAFTLPAILSKMAFSESVTDCCSCYCSPGGCTPVDVFLCQAINDILKHTYYIPSWRKKDTTIDPSQYSEIGWRIVYTIRRLIGRKRHRSERYAWLHKAILRQLTFAVLDLTHTCCIVKYRHALRRHRRRRGLDVEESQEIHEEEQEKLQLLEDLVAEFAQECGSNAKLLTYLQDGWTPRMQSVMLDLTSRRLSPAERQAAEAVGVVWGPEKAEDSTKSTDLRIPWRYGAMEYYMRNLRRYVPENDISLPPGLQL</sequence>
<gene>
    <name evidence="2" type="ORF">LX32DRAFT_567856</name>
</gene>
<dbReference type="Proteomes" id="UP001232148">
    <property type="component" value="Unassembled WGS sequence"/>
</dbReference>
<reference evidence="2" key="1">
    <citation type="submission" date="2021-06" db="EMBL/GenBank/DDBJ databases">
        <title>Comparative genomics, transcriptomics and evolutionary studies reveal genomic signatures of adaptation to plant cell wall in hemibiotrophic fungi.</title>
        <authorList>
            <consortium name="DOE Joint Genome Institute"/>
            <person name="Baroncelli R."/>
            <person name="Diaz J.F."/>
            <person name="Benocci T."/>
            <person name="Peng M."/>
            <person name="Battaglia E."/>
            <person name="Haridas S."/>
            <person name="Andreopoulos W."/>
            <person name="Labutti K."/>
            <person name="Pangilinan J."/>
            <person name="Floch G.L."/>
            <person name="Makela M.R."/>
            <person name="Henrissat B."/>
            <person name="Grigoriev I.V."/>
            <person name="Crouch J.A."/>
            <person name="De Vries R.P."/>
            <person name="Sukno S.A."/>
            <person name="Thon M.R."/>
        </authorList>
    </citation>
    <scope>NUCLEOTIDE SEQUENCE</scope>
    <source>
        <strain evidence="2">MAFF235873</strain>
    </source>
</reference>
<keyword evidence="1" id="KW-0175">Coiled coil</keyword>
<dbReference type="Gene3D" id="1.25.40.20">
    <property type="entry name" value="Ankyrin repeat-containing domain"/>
    <property type="match status" value="1"/>
</dbReference>
<name>A0AAD9HB76_9PEZI</name>
<evidence type="ECO:0000256" key="1">
    <source>
        <dbReference type="SAM" id="Coils"/>
    </source>
</evidence>
<accession>A0AAD9HB76</accession>
<dbReference type="InterPro" id="IPR036770">
    <property type="entry name" value="Ankyrin_rpt-contain_sf"/>
</dbReference>
<protein>
    <recommendedName>
        <fullName evidence="4">Fungal N-terminal domain-containing protein</fullName>
    </recommendedName>
</protein>
<evidence type="ECO:0000313" key="3">
    <source>
        <dbReference type="Proteomes" id="UP001232148"/>
    </source>
</evidence>
<organism evidence="2 3">
    <name type="scientific">Colletotrichum zoysiae</name>
    <dbReference type="NCBI Taxonomy" id="1216348"/>
    <lineage>
        <taxon>Eukaryota</taxon>
        <taxon>Fungi</taxon>
        <taxon>Dikarya</taxon>
        <taxon>Ascomycota</taxon>
        <taxon>Pezizomycotina</taxon>
        <taxon>Sordariomycetes</taxon>
        <taxon>Hypocreomycetidae</taxon>
        <taxon>Glomerellales</taxon>
        <taxon>Glomerellaceae</taxon>
        <taxon>Colletotrichum</taxon>
        <taxon>Colletotrichum graminicola species complex</taxon>
    </lineage>
</organism>
<dbReference type="SUPFAM" id="SSF48403">
    <property type="entry name" value="Ankyrin repeat"/>
    <property type="match status" value="1"/>
</dbReference>
<evidence type="ECO:0000313" key="2">
    <source>
        <dbReference type="EMBL" id="KAK2025518.1"/>
    </source>
</evidence>